<name>A0AAJ0CNN5_9HYPO</name>
<dbReference type="EMBL" id="JASWJB010000102">
    <property type="protein sequence ID" value="KAK2598019.1"/>
    <property type="molecule type" value="Genomic_DNA"/>
</dbReference>
<evidence type="ECO:0000313" key="3">
    <source>
        <dbReference type="Proteomes" id="UP001251528"/>
    </source>
</evidence>
<dbReference type="PANTHER" id="PTHR31252">
    <property type="entry name" value="DUF4419 DOMAIN-CONTAINING PROTEIN"/>
    <property type="match status" value="1"/>
</dbReference>
<gene>
    <name evidence="2" type="ORF">QQS21_005856</name>
</gene>
<accession>A0AAJ0CNN5</accession>
<protein>
    <submittedName>
        <fullName evidence="2">Uncharacterized protein</fullName>
    </submittedName>
</protein>
<dbReference type="AlphaFoldDB" id="A0AAJ0CNN5"/>
<dbReference type="Pfam" id="PF14388">
    <property type="entry name" value="DUF4419"/>
    <property type="match status" value="1"/>
</dbReference>
<keyword evidence="3" id="KW-1185">Reference proteome</keyword>
<reference evidence="2" key="1">
    <citation type="submission" date="2023-06" db="EMBL/GenBank/DDBJ databases">
        <title>Conoideocrella luteorostrata (Hypocreales: Clavicipitaceae), a potential biocontrol fungus for elongate hemlock scale in United States Christmas tree production areas.</title>
        <authorList>
            <person name="Barrett H."/>
            <person name="Lovett B."/>
            <person name="Macias A.M."/>
            <person name="Stajich J.E."/>
            <person name="Kasson M.T."/>
        </authorList>
    </citation>
    <scope>NUCLEOTIDE SEQUENCE</scope>
    <source>
        <strain evidence="2">ARSEF 14590</strain>
    </source>
</reference>
<proteinExistence type="predicted"/>
<organism evidence="2 3">
    <name type="scientific">Conoideocrella luteorostrata</name>
    <dbReference type="NCBI Taxonomy" id="1105319"/>
    <lineage>
        <taxon>Eukaryota</taxon>
        <taxon>Fungi</taxon>
        <taxon>Dikarya</taxon>
        <taxon>Ascomycota</taxon>
        <taxon>Pezizomycotina</taxon>
        <taxon>Sordariomycetes</taxon>
        <taxon>Hypocreomycetidae</taxon>
        <taxon>Hypocreales</taxon>
        <taxon>Clavicipitaceae</taxon>
        <taxon>Conoideocrella</taxon>
    </lineage>
</organism>
<feature type="region of interest" description="Disordered" evidence="1">
    <location>
        <begin position="285"/>
        <end position="334"/>
    </location>
</feature>
<evidence type="ECO:0000313" key="2">
    <source>
        <dbReference type="EMBL" id="KAK2598019.1"/>
    </source>
</evidence>
<evidence type="ECO:0000256" key="1">
    <source>
        <dbReference type="SAM" id="MobiDB-lite"/>
    </source>
</evidence>
<sequence>MPVTLNIVNRSTKNWPYFKVKTSEKFPKGASPEQYERTQKVLQSSLTSHLLEEVHTSPSSNRLSGQQSMPFYIDADAESLRSYFVEHRGKKELVVSSTGRLNTANYGALAELMTDAIADNVKDPKLLDWVMPSFSTTSDTDTVVASVLFMGATQSYFSYGFSLGCGIPSVIILGEIEDWTNIRRRLGKLEELDREPTQFANMLRPILRNIILPFEDPSSSDVISFWNSIADDDGMSGISIYTGWIVYHLGFCSVPVTVKDNGALIDCTMIAGSAGIQTRPTNELRDGKTVVNDDNEPSDGKTMVNNNNEPSDGEIMVNNNSNNNNNNEPSDSNR</sequence>
<dbReference type="InterPro" id="IPR025533">
    <property type="entry name" value="DUF4419"/>
</dbReference>
<dbReference type="Proteomes" id="UP001251528">
    <property type="component" value="Unassembled WGS sequence"/>
</dbReference>
<feature type="compositionally biased region" description="Low complexity" evidence="1">
    <location>
        <begin position="318"/>
        <end position="327"/>
    </location>
</feature>
<dbReference type="PANTHER" id="PTHR31252:SF11">
    <property type="entry name" value="DUF4419 DOMAIN-CONTAINING PROTEIN"/>
    <property type="match status" value="1"/>
</dbReference>
<comment type="caution">
    <text evidence="2">The sequence shown here is derived from an EMBL/GenBank/DDBJ whole genome shotgun (WGS) entry which is preliminary data.</text>
</comment>